<evidence type="ECO:0008006" key="4">
    <source>
        <dbReference type="Google" id="ProtNLM"/>
    </source>
</evidence>
<accession>C4F7M1</accession>
<feature type="region of interest" description="Disordered" evidence="1">
    <location>
        <begin position="149"/>
        <end position="180"/>
    </location>
</feature>
<name>C4F7M1_9ACTN</name>
<dbReference type="RefSeq" id="WP_006722284.1">
    <property type="nucleotide sequence ID" value="NZ_GG692710.1"/>
</dbReference>
<dbReference type="EMBL" id="ABXH02000002">
    <property type="protein sequence ID" value="EEP45244.1"/>
    <property type="molecule type" value="Genomic_DNA"/>
</dbReference>
<dbReference type="AlphaFoldDB" id="C4F7M1"/>
<evidence type="ECO:0000313" key="2">
    <source>
        <dbReference type="EMBL" id="EEP45244.1"/>
    </source>
</evidence>
<gene>
    <name evidence="2" type="ORF">COLINT_02036</name>
</gene>
<dbReference type="eggNOG" id="ENOG5032U4R">
    <property type="taxonomic scope" value="Bacteria"/>
</dbReference>
<evidence type="ECO:0000313" key="3">
    <source>
        <dbReference type="Proteomes" id="UP000003295"/>
    </source>
</evidence>
<dbReference type="STRING" id="521003.COLINT_02036"/>
<evidence type="ECO:0000256" key="1">
    <source>
        <dbReference type="SAM" id="MobiDB-lite"/>
    </source>
</evidence>
<dbReference type="InterPro" id="IPR021701">
    <property type="entry name" value="DUF3284"/>
</dbReference>
<dbReference type="SUPFAM" id="SSF55961">
    <property type="entry name" value="Bet v1-like"/>
    <property type="match status" value="1"/>
</dbReference>
<comment type="caution">
    <text evidence="2">The sequence shown here is derived from an EMBL/GenBank/DDBJ whole genome shotgun (WGS) entry which is preliminary data.</text>
</comment>
<dbReference type="Proteomes" id="UP000003295">
    <property type="component" value="Unassembled WGS sequence"/>
</dbReference>
<dbReference type="Gene3D" id="3.30.530.20">
    <property type="match status" value="1"/>
</dbReference>
<dbReference type="InterPro" id="IPR023393">
    <property type="entry name" value="START-like_dom_sf"/>
</dbReference>
<dbReference type="CDD" id="cd07812">
    <property type="entry name" value="SRPBCC"/>
    <property type="match status" value="1"/>
</dbReference>
<dbReference type="Pfam" id="PF11687">
    <property type="entry name" value="DUF3284"/>
    <property type="match status" value="1"/>
</dbReference>
<protein>
    <recommendedName>
        <fullName evidence="4">DUF3284 domain-containing protein</fullName>
    </recommendedName>
</protein>
<sequence>MKVQVKLNVSAEEFFASITRSVLYDAEQARGKKVPAKKLKAGFTYQKMLNAKIGGAQHVTTKITEYEPPLRYAASVASSKGENTVRYELDPVEGERAVNITYEEGYAGDKTLNDLNGKLVGFFYGPFAKRKIKRRLRDMETYIKQNPGVEAGEDVDCGAEASLPGENECAVTDAAAQSEE</sequence>
<proteinExistence type="predicted"/>
<organism evidence="2 3">
    <name type="scientific">Collinsella intestinalis DSM 13280</name>
    <dbReference type="NCBI Taxonomy" id="521003"/>
    <lineage>
        <taxon>Bacteria</taxon>
        <taxon>Bacillati</taxon>
        <taxon>Actinomycetota</taxon>
        <taxon>Coriobacteriia</taxon>
        <taxon>Coriobacteriales</taxon>
        <taxon>Coriobacteriaceae</taxon>
        <taxon>Collinsella</taxon>
    </lineage>
</organism>
<dbReference type="HOGENOM" id="CLU_135501_0_0_11"/>
<reference evidence="2 3" key="1">
    <citation type="submission" date="2009-04" db="EMBL/GenBank/DDBJ databases">
        <authorList>
            <person name="Weinstock G."/>
            <person name="Sodergren E."/>
            <person name="Clifton S."/>
            <person name="Fulton L."/>
            <person name="Fulton B."/>
            <person name="Courtney L."/>
            <person name="Fronick C."/>
            <person name="Harrison M."/>
            <person name="Strong C."/>
            <person name="Farmer C."/>
            <person name="Delahaunty K."/>
            <person name="Markovic C."/>
            <person name="Hall O."/>
            <person name="Minx P."/>
            <person name="Tomlinson C."/>
            <person name="Mitreva M."/>
            <person name="Nelson J."/>
            <person name="Hou S."/>
            <person name="Wollam A."/>
            <person name="Pepin K.H."/>
            <person name="Johnson M."/>
            <person name="Bhonagiri V."/>
            <person name="Nash W.E."/>
            <person name="Warren W."/>
            <person name="Chinwalla A."/>
            <person name="Mardis E.R."/>
            <person name="Wilson R.K."/>
        </authorList>
    </citation>
    <scope>NUCLEOTIDE SEQUENCE [LARGE SCALE GENOMIC DNA]</scope>
    <source>
        <strain evidence="2 3">DSM 13280</strain>
    </source>
</reference>